<evidence type="ECO:0000256" key="2">
    <source>
        <dbReference type="ARBA" id="ARBA00022741"/>
    </source>
</evidence>
<dbReference type="InterPro" id="IPR027417">
    <property type="entry name" value="P-loop_NTPase"/>
</dbReference>
<keyword evidence="1" id="KW-0813">Transport</keyword>
<feature type="domain" description="ABC transporter" evidence="4">
    <location>
        <begin position="2"/>
        <end position="235"/>
    </location>
</feature>
<dbReference type="SMART" id="SM00382">
    <property type="entry name" value="AAA"/>
    <property type="match status" value="1"/>
</dbReference>
<dbReference type="PROSITE" id="PS00211">
    <property type="entry name" value="ABC_TRANSPORTER_1"/>
    <property type="match status" value="1"/>
</dbReference>
<protein>
    <submittedName>
        <fullName evidence="5">ABC transporter ATP-binding protein</fullName>
    </submittedName>
</protein>
<evidence type="ECO:0000259" key="4">
    <source>
        <dbReference type="PROSITE" id="PS50893"/>
    </source>
</evidence>
<name>A0AAP3UYD7_9PROT</name>
<dbReference type="InterPro" id="IPR051120">
    <property type="entry name" value="ABC_AA/LPS_Transport"/>
</dbReference>
<organism evidence="5 6">
    <name type="scientific">Marinimicrococcus flavescens</name>
    <dbReference type="NCBI Taxonomy" id="3031815"/>
    <lineage>
        <taxon>Bacteria</taxon>
        <taxon>Pseudomonadati</taxon>
        <taxon>Pseudomonadota</taxon>
        <taxon>Alphaproteobacteria</taxon>
        <taxon>Geminicoccales</taxon>
        <taxon>Geminicoccaceae</taxon>
        <taxon>Marinimicrococcus</taxon>
    </lineage>
</organism>
<dbReference type="Proteomes" id="UP001301140">
    <property type="component" value="Unassembled WGS sequence"/>
</dbReference>
<dbReference type="EMBL" id="JARGEQ010000051">
    <property type="protein sequence ID" value="MDF1585922.1"/>
    <property type="molecule type" value="Genomic_DNA"/>
</dbReference>
<dbReference type="CDD" id="cd03219">
    <property type="entry name" value="ABC_Mj1267_LivG_branched"/>
    <property type="match status" value="1"/>
</dbReference>
<gene>
    <name evidence="5" type="ORF">PZ740_05930</name>
</gene>
<reference evidence="5 6" key="1">
    <citation type="submission" date="2023-03" db="EMBL/GenBank/DDBJ databases">
        <title>YIM 152171 draft genome.</title>
        <authorList>
            <person name="Yang Z."/>
        </authorList>
    </citation>
    <scope>NUCLEOTIDE SEQUENCE [LARGE SCALE GENOMIC DNA]</scope>
    <source>
        <strain evidence="5 6">YIM 152171</strain>
    </source>
</reference>
<dbReference type="GO" id="GO:0005524">
    <property type="term" value="F:ATP binding"/>
    <property type="evidence" value="ECO:0007669"/>
    <property type="project" value="UniProtKB-KW"/>
</dbReference>
<dbReference type="RefSeq" id="WP_327788341.1">
    <property type="nucleotide sequence ID" value="NZ_JARGEQ010000051.1"/>
</dbReference>
<dbReference type="InterPro" id="IPR017871">
    <property type="entry name" value="ABC_transporter-like_CS"/>
</dbReference>
<dbReference type="SUPFAM" id="SSF52540">
    <property type="entry name" value="P-loop containing nucleoside triphosphate hydrolases"/>
    <property type="match status" value="1"/>
</dbReference>
<dbReference type="PROSITE" id="PS50893">
    <property type="entry name" value="ABC_TRANSPORTER_2"/>
    <property type="match status" value="1"/>
</dbReference>
<dbReference type="InterPro" id="IPR003439">
    <property type="entry name" value="ABC_transporter-like_ATP-bd"/>
</dbReference>
<dbReference type="Pfam" id="PF12399">
    <property type="entry name" value="BCA_ABC_TP_C"/>
    <property type="match status" value="1"/>
</dbReference>
<evidence type="ECO:0000313" key="6">
    <source>
        <dbReference type="Proteomes" id="UP001301140"/>
    </source>
</evidence>
<dbReference type="InterPro" id="IPR003593">
    <property type="entry name" value="AAA+_ATPase"/>
</dbReference>
<keyword evidence="2" id="KW-0547">Nucleotide-binding</keyword>
<dbReference type="PANTHER" id="PTHR45772">
    <property type="entry name" value="CONSERVED COMPONENT OF ABC TRANSPORTER FOR NATURAL AMINO ACIDS-RELATED"/>
    <property type="match status" value="1"/>
</dbReference>
<dbReference type="AlphaFoldDB" id="A0AAP3UYD7"/>
<sequence>MLRVTDLTKTFGGLKALGGVSLHIPEKRVLGLLGMNGSGKTTLLNCINGLYEPSSGDIQLQGTSLLGLPTHKIAARGVGRTFQVPKLFPRMTLLENLAAPFTTGDASDAEVYERSAEWLNRVELYRLRHNYAEELSGGQQKLVELARMMVAQPKLVLLDEPFAGVNPSLALLIIRLIEAMPERDGCSVLLVSHDLTSVYQLSHNIVVLHEGRVLAEGGAAEIRSNPDVIEAYLGA</sequence>
<evidence type="ECO:0000256" key="1">
    <source>
        <dbReference type="ARBA" id="ARBA00022448"/>
    </source>
</evidence>
<evidence type="ECO:0000313" key="5">
    <source>
        <dbReference type="EMBL" id="MDF1585922.1"/>
    </source>
</evidence>
<keyword evidence="3 5" id="KW-0067">ATP-binding</keyword>
<dbReference type="Pfam" id="PF00005">
    <property type="entry name" value="ABC_tran"/>
    <property type="match status" value="1"/>
</dbReference>
<dbReference type="GO" id="GO:0016887">
    <property type="term" value="F:ATP hydrolysis activity"/>
    <property type="evidence" value="ECO:0007669"/>
    <property type="project" value="InterPro"/>
</dbReference>
<proteinExistence type="predicted"/>
<accession>A0AAP3UYD7</accession>
<dbReference type="GO" id="GO:0005886">
    <property type="term" value="C:plasma membrane"/>
    <property type="evidence" value="ECO:0007669"/>
    <property type="project" value="TreeGrafter"/>
</dbReference>
<comment type="caution">
    <text evidence="5">The sequence shown here is derived from an EMBL/GenBank/DDBJ whole genome shotgun (WGS) entry which is preliminary data.</text>
</comment>
<dbReference type="Gene3D" id="3.40.50.300">
    <property type="entry name" value="P-loop containing nucleotide triphosphate hydrolases"/>
    <property type="match status" value="1"/>
</dbReference>
<keyword evidence="6" id="KW-1185">Reference proteome</keyword>
<dbReference type="InterPro" id="IPR032823">
    <property type="entry name" value="BCA_ABC_TP_C"/>
</dbReference>
<evidence type="ECO:0000256" key="3">
    <source>
        <dbReference type="ARBA" id="ARBA00022840"/>
    </source>
</evidence>